<evidence type="ECO:0000256" key="2">
    <source>
        <dbReference type="ARBA" id="ARBA00022630"/>
    </source>
</evidence>
<dbReference type="STRING" id="857342.A0A2T3AZ85"/>
<dbReference type="InterPro" id="IPR036188">
    <property type="entry name" value="FAD/NAD-bd_sf"/>
</dbReference>
<dbReference type="AlphaFoldDB" id="A0A2T3AZ85"/>
<dbReference type="RefSeq" id="XP_024719973.1">
    <property type="nucleotide sequence ID" value="XM_024865335.1"/>
</dbReference>
<accession>A0A2T3AZ85</accession>
<dbReference type="GO" id="GO:0005739">
    <property type="term" value="C:mitochondrion"/>
    <property type="evidence" value="ECO:0007669"/>
    <property type="project" value="TreeGrafter"/>
</dbReference>
<feature type="domain" description="External alternative NADH-ubiquinone oxidoreductase-like C-terminal" evidence="7">
    <location>
        <begin position="460"/>
        <end position="519"/>
    </location>
</feature>
<proteinExistence type="inferred from homology"/>
<dbReference type="GeneID" id="36573416"/>
<evidence type="ECO:0000259" key="7">
    <source>
        <dbReference type="Pfam" id="PF22366"/>
    </source>
</evidence>
<evidence type="ECO:0000256" key="5">
    <source>
        <dbReference type="ARBA" id="ARBA00023027"/>
    </source>
</evidence>
<keyword evidence="3" id="KW-0274">FAD</keyword>
<keyword evidence="2" id="KW-0285">Flavoprotein</keyword>
<name>A0A2T3AZ85_AMORE</name>
<gene>
    <name evidence="8" type="ORF">M430DRAFT_260376</name>
</gene>
<keyword evidence="5" id="KW-0520">NAD</keyword>
<organism evidence="8 9">
    <name type="scientific">Amorphotheca resinae ATCC 22711</name>
    <dbReference type="NCBI Taxonomy" id="857342"/>
    <lineage>
        <taxon>Eukaryota</taxon>
        <taxon>Fungi</taxon>
        <taxon>Dikarya</taxon>
        <taxon>Ascomycota</taxon>
        <taxon>Pezizomycotina</taxon>
        <taxon>Leotiomycetes</taxon>
        <taxon>Helotiales</taxon>
        <taxon>Amorphothecaceae</taxon>
        <taxon>Amorphotheca</taxon>
    </lineage>
</organism>
<evidence type="ECO:0000256" key="4">
    <source>
        <dbReference type="ARBA" id="ARBA00023002"/>
    </source>
</evidence>
<evidence type="ECO:0000313" key="9">
    <source>
        <dbReference type="Proteomes" id="UP000241818"/>
    </source>
</evidence>
<dbReference type="Gene3D" id="3.50.50.100">
    <property type="match status" value="1"/>
</dbReference>
<comment type="similarity">
    <text evidence="1">Belongs to the NADH dehydrogenase family.</text>
</comment>
<dbReference type="PANTHER" id="PTHR43706:SF17">
    <property type="entry name" value="NADH DEHYDROGENASE (EUROFUNG)"/>
    <property type="match status" value="1"/>
</dbReference>
<dbReference type="GO" id="GO:0003954">
    <property type="term" value="F:NADH dehydrogenase activity"/>
    <property type="evidence" value="ECO:0007669"/>
    <property type="project" value="InterPro"/>
</dbReference>
<dbReference type="InterPro" id="IPR045024">
    <property type="entry name" value="NDH-2"/>
</dbReference>
<sequence>MSSILYTAGKASRLARASPIRNNLLRRGLHTLELDETKGDRERVVILGSGWAGFVLSRELDKTKFQTVVVSPRTYFVFTPLLASTAVGTLEFRTTLESVRARRSGVDFIHGWGAGVDFNEKTLRIEEPAIREIPTSATPGDVGRKPGEEASSFLMKYDKLVIAVGCYSQTFNTPGVRENALFLKDVVDAVKIRKRILECFEYASLPTTSDAMRKTLLNFAIVGGGPTGVEFAAELFDLCHEDLKKLYPNLVPLVKISLYDVAPKILPMFDTKLSNYAIELFKRDGIDVKTQHNILELRRGLPGADPTDRDAGCFTLRTKQNGEMGIGMCVWSTGLMMNPFVKEALSDVKTYPTASAELENAGSINPSAEEWAIKRHRKTGGLLVDDHFRVQLVPKALSQEKDASVPQATIKDVFALGDVSTMEKDPLPATAQVANQEAKWLGRNMNSGFTEPGFDFRSLGVMTYLGDMKAIMQTGRRKEIKGRTAWLIWRGAYLTQTMSWRNRILIPIYWLINWLFGRDISRF</sequence>
<dbReference type="Pfam" id="PF07992">
    <property type="entry name" value="Pyr_redox_2"/>
    <property type="match status" value="1"/>
</dbReference>
<protein>
    <submittedName>
        <fullName evidence="8">Uncharacterized protein</fullName>
    </submittedName>
</protein>
<keyword evidence="9" id="KW-1185">Reference proteome</keyword>
<evidence type="ECO:0000259" key="6">
    <source>
        <dbReference type="Pfam" id="PF07992"/>
    </source>
</evidence>
<dbReference type="InParanoid" id="A0A2T3AZ85"/>
<reference evidence="8 9" key="1">
    <citation type="journal article" date="2018" name="New Phytol.">
        <title>Comparative genomics and transcriptomics depict ericoid mycorrhizal fungi as versatile saprotrophs and plant mutualists.</title>
        <authorList>
            <person name="Martino E."/>
            <person name="Morin E."/>
            <person name="Grelet G.A."/>
            <person name="Kuo A."/>
            <person name="Kohler A."/>
            <person name="Daghino S."/>
            <person name="Barry K.W."/>
            <person name="Cichocki N."/>
            <person name="Clum A."/>
            <person name="Dockter R.B."/>
            <person name="Hainaut M."/>
            <person name="Kuo R.C."/>
            <person name="LaButti K."/>
            <person name="Lindahl B.D."/>
            <person name="Lindquist E.A."/>
            <person name="Lipzen A."/>
            <person name="Khouja H.R."/>
            <person name="Magnuson J."/>
            <person name="Murat C."/>
            <person name="Ohm R.A."/>
            <person name="Singer S.W."/>
            <person name="Spatafora J.W."/>
            <person name="Wang M."/>
            <person name="Veneault-Fourrey C."/>
            <person name="Henrissat B."/>
            <person name="Grigoriev I.V."/>
            <person name="Martin F.M."/>
            <person name="Perotto S."/>
        </authorList>
    </citation>
    <scope>NUCLEOTIDE SEQUENCE [LARGE SCALE GENOMIC DNA]</scope>
    <source>
        <strain evidence="8 9">ATCC 22711</strain>
    </source>
</reference>
<dbReference type="EMBL" id="KZ679013">
    <property type="protein sequence ID" value="PSS15374.1"/>
    <property type="molecule type" value="Genomic_DNA"/>
</dbReference>
<dbReference type="InterPro" id="IPR054585">
    <property type="entry name" value="NDH2-like_C"/>
</dbReference>
<dbReference type="OrthoDB" id="9992747at2759"/>
<evidence type="ECO:0000313" key="8">
    <source>
        <dbReference type="EMBL" id="PSS15374.1"/>
    </source>
</evidence>
<dbReference type="InterPro" id="IPR023753">
    <property type="entry name" value="FAD/NAD-binding_dom"/>
</dbReference>
<feature type="domain" description="FAD/NAD(P)-binding" evidence="6">
    <location>
        <begin position="43"/>
        <end position="341"/>
    </location>
</feature>
<evidence type="ECO:0000256" key="1">
    <source>
        <dbReference type="ARBA" id="ARBA00005272"/>
    </source>
</evidence>
<keyword evidence="4" id="KW-0560">Oxidoreductase</keyword>
<dbReference type="Proteomes" id="UP000241818">
    <property type="component" value="Unassembled WGS sequence"/>
</dbReference>
<dbReference type="SUPFAM" id="SSF51905">
    <property type="entry name" value="FAD/NAD(P)-binding domain"/>
    <property type="match status" value="2"/>
</dbReference>
<dbReference type="PRINTS" id="PR00368">
    <property type="entry name" value="FADPNR"/>
</dbReference>
<dbReference type="PANTHER" id="PTHR43706">
    <property type="entry name" value="NADH DEHYDROGENASE"/>
    <property type="match status" value="1"/>
</dbReference>
<evidence type="ECO:0000256" key="3">
    <source>
        <dbReference type="ARBA" id="ARBA00022827"/>
    </source>
</evidence>
<dbReference type="Pfam" id="PF22366">
    <property type="entry name" value="NDH2_C"/>
    <property type="match status" value="1"/>
</dbReference>